<evidence type="ECO:0000313" key="2">
    <source>
        <dbReference type="Proteomes" id="UP000004508"/>
    </source>
</evidence>
<dbReference type="AlphaFoldDB" id="D6TYN6"/>
<dbReference type="InParanoid" id="D6TYN6"/>
<keyword evidence="2" id="KW-1185">Reference proteome</keyword>
<reference evidence="1 2" key="1">
    <citation type="journal article" date="2011" name="Stand. Genomic Sci.">
        <title>Non-contiguous finished genome sequence and contextual data of the filamentous soil bacterium Ktedonobacter racemifer type strain (SOSP1-21).</title>
        <authorList>
            <person name="Chang Y.J."/>
            <person name="Land M."/>
            <person name="Hauser L."/>
            <person name="Chertkov O."/>
            <person name="Del Rio T.G."/>
            <person name="Nolan M."/>
            <person name="Copeland A."/>
            <person name="Tice H."/>
            <person name="Cheng J.F."/>
            <person name="Lucas S."/>
            <person name="Han C."/>
            <person name="Goodwin L."/>
            <person name="Pitluck S."/>
            <person name="Ivanova N."/>
            <person name="Ovchinikova G."/>
            <person name="Pati A."/>
            <person name="Chen A."/>
            <person name="Palaniappan K."/>
            <person name="Mavromatis K."/>
            <person name="Liolios K."/>
            <person name="Brettin T."/>
            <person name="Fiebig A."/>
            <person name="Rohde M."/>
            <person name="Abt B."/>
            <person name="Goker M."/>
            <person name="Detter J.C."/>
            <person name="Woyke T."/>
            <person name="Bristow J."/>
            <person name="Eisen J.A."/>
            <person name="Markowitz V."/>
            <person name="Hugenholtz P."/>
            <person name="Kyrpides N.C."/>
            <person name="Klenk H.P."/>
            <person name="Lapidus A."/>
        </authorList>
    </citation>
    <scope>NUCLEOTIDE SEQUENCE [LARGE SCALE GENOMIC DNA]</scope>
    <source>
        <strain evidence="2">DSM 44963</strain>
    </source>
</reference>
<dbReference type="Proteomes" id="UP000004508">
    <property type="component" value="Unassembled WGS sequence"/>
</dbReference>
<comment type="caution">
    <text evidence="1">The sequence shown here is derived from an EMBL/GenBank/DDBJ whole genome shotgun (WGS) entry which is preliminary data.</text>
</comment>
<accession>D6TYN6</accession>
<organism evidence="1 2">
    <name type="scientific">Ktedonobacter racemifer DSM 44963</name>
    <dbReference type="NCBI Taxonomy" id="485913"/>
    <lineage>
        <taxon>Bacteria</taxon>
        <taxon>Bacillati</taxon>
        <taxon>Chloroflexota</taxon>
        <taxon>Ktedonobacteria</taxon>
        <taxon>Ktedonobacterales</taxon>
        <taxon>Ktedonobacteraceae</taxon>
        <taxon>Ktedonobacter</taxon>
    </lineage>
</organism>
<dbReference type="PROSITE" id="PS51257">
    <property type="entry name" value="PROKAR_LIPOPROTEIN"/>
    <property type="match status" value="1"/>
</dbReference>
<gene>
    <name evidence="1" type="ORF">Krac_6268</name>
</gene>
<protein>
    <submittedName>
        <fullName evidence="1">Uncharacterized protein</fullName>
    </submittedName>
</protein>
<evidence type="ECO:0000313" key="1">
    <source>
        <dbReference type="EMBL" id="EFH85111.1"/>
    </source>
</evidence>
<name>D6TYN6_KTERA</name>
<sequence>MIKGKQSMASEVKHKQAKVLMLPYLHTLSIISCTDLSLFTMPLPEEVTEADALSPMAMMVTDHDPRHDRHFHRNE</sequence>
<dbReference type="EMBL" id="ADVG01000003">
    <property type="protein sequence ID" value="EFH85111.1"/>
    <property type="molecule type" value="Genomic_DNA"/>
</dbReference>
<proteinExistence type="predicted"/>